<dbReference type="EMBL" id="HBGD01000778">
    <property type="protein sequence ID" value="CAD9077403.1"/>
    <property type="molecule type" value="Transcribed_RNA"/>
</dbReference>
<name>A0A7S1PFM9_9EUKA</name>
<feature type="compositionally biased region" description="Basic residues" evidence="1">
    <location>
        <begin position="120"/>
        <end position="133"/>
    </location>
</feature>
<dbReference type="AlphaFoldDB" id="A0A7S1PFM9"/>
<feature type="region of interest" description="Disordered" evidence="1">
    <location>
        <begin position="760"/>
        <end position="807"/>
    </location>
</feature>
<feature type="compositionally biased region" description="Basic residues" evidence="1">
    <location>
        <begin position="12"/>
        <end position="34"/>
    </location>
</feature>
<feature type="compositionally biased region" description="Polar residues" evidence="1">
    <location>
        <begin position="60"/>
        <end position="74"/>
    </location>
</feature>
<evidence type="ECO:0000313" key="2">
    <source>
        <dbReference type="EMBL" id="CAD9077403.1"/>
    </source>
</evidence>
<sequence>MPLTPLQLTPLHIKKSHSNAHSSRHQNRTPKISHYHSSNESSPVSQHDYSARDFDEGFYSSASLSPENQRTGTTIERHPSMNVDHVLSPLVSNTGRNQLQRHHYGDGHQRGMHVIASGRKNTRRRRKRTGKRKQIPETSTNPSAPPIKENALGQIRFGYQNLMKRIEEANTRRIACKNGSSMFMSFKEKSEKHRNGLQSQLEKVMDSPLMKTDLSEIAFQSEKGKVERDLQHKEQIHAENVEEHRRRQSMQEMSEVGEHSAMLLHQHRRDIQTAPAGGIRMPLPVRAPTKEPLTPQPQNRPSLKRMTTHPDLLPKHDEGTPTSSAVTRAIFWKQSEMSKRRRSSVQQPDTARSYPLTPQAPRSPPAPKSLPSSTENTPLSPRDSSHSSRQSPATPQSELSARRRLTSQGSKRRITVGDGSSPGGAPSSLQHKRKRETKRTCEELMRISPLLALTKAIETTEVQSSNYIRLPKVNLHQLNRSKLAISFTEKEAREKMESLIKDRNLSMAQKKQKLKELQDFLKSPMSRRRSSASDTTQPFSLVDTHSRFSNFLTLLKGEKKDMDKSLLNELQHKDMMRPKQYVQQCLNLSTKSVTWNQMVKEMHRQVNHQVHRSRNDERRKAKKMWFNNFVTKIHDPRKRSLSAPAKHILTVFQDFIDSDLEANSENFLKILDTFPEYHLCRMDVQNIVSAISRGFNMPEKQFLLYLHQRNIPFEFATPEEDSKKSYILDSAKVNYNAIFSEKDEPALSFEYPPKEIRNMHEVGAVGGGSAESEEDDEGIDTLVSSARSTFRNDDDESEESSMKFDDE</sequence>
<feature type="region of interest" description="Disordered" evidence="1">
    <location>
        <begin position="98"/>
        <end position="149"/>
    </location>
</feature>
<feature type="compositionally biased region" description="Polar residues" evidence="1">
    <location>
        <begin position="370"/>
        <end position="379"/>
    </location>
</feature>
<proteinExistence type="predicted"/>
<feature type="compositionally biased region" description="Low complexity" evidence="1">
    <location>
        <begin position="417"/>
        <end position="428"/>
    </location>
</feature>
<feature type="region of interest" description="Disordered" evidence="1">
    <location>
        <begin position="278"/>
        <end position="439"/>
    </location>
</feature>
<feature type="region of interest" description="Disordered" evidence="1">
    <location>
        <begin position="1"/>
        <end position="79"/>
    </location>
</feature>
<accession>A0A7S1PFM9</accession>
<feature type="compositionally biased region" description="Polar residues" evidence="1">
    <location>
        <begin position="35"/>
        <end position="48"/>
    </location>
</feature>
<protein>
    <submittedName>
        <fullName evidence="2">Uncharacterized protein</fullName>
    </submittedName>
</protein>
<gene>
    <name evidence="2" type="ORF">PCOS0759_LOCUS635</name>
</gene>
<reference evidence="2" key="1">
    <citation type="submission" date="2021-01" db="EMBL/GenBank/DDBJ databases">
        <authorList>
            <person name="Corre E."/>
            <person name="Pelletier E."/>
            <person name="Niang G."/>
            <person name="Scheremetjew M."/>
            <person name="Finn R."/>
            <person name="Kale V."/>
            <person name="Holt S."/>
            <person name="Cochrane G."/>
            <person name="Meng A."/>
            <person name="Brown T."/>
            <person name="Cohen L."/>
        </authorList>
    </citation>
    <scope>NUCLEOTIDE SEQUENCE</scope>
    <source>
        <strain evidence="2">WS</strain>
    </source>
</reference>
<feature type="compositionally biased region" description="Basic residues" evidence="1">
    <location>
        <begin position="402"/>
        <end position="414"/>
    </location>
</feature>
<evidence type="ECO:0000256" key="1">
    <source>
        <dbReference type="SAM" id="MobiDB-lite"/>
    </source>
</evidence>
<organism evidence="2">
    <name type="scientific">Percolomonas cosmopolitus</name>
    <dbReference type="NCBI Taxonomy" id="63605"/>
    <lineage>
        <taxon>Eukaryota</taxon>
        <taxon>Discoba</taxon>
        <taxon>Heterolobosea</taxon>
        <taxon>Tetramitia</taxon>
        <taxon>Eutetramitia</taxon>
        <taxon>Percolomonadidae</taxon>
        <taxon>Percolomonas</taxon>
    </lineage>
</organism>